<sequence length="69" mass="8160">MMLKLLFLLSGWTVFVLSRWWWLRSCSSLQRRRRHRTCSNGHILTLPFASHTTASSPTTFPLFRSLAFF</sequence>
<protein>
    <submittedName>
        <fullName evidence="1">Putative secreted protein</fullName>
    </submittedName>
</protein>
<dbReference type="AlphaFoldDB" id="A0A224Y6N0"/>
<proteinExistence type="predicted"/>
<organism evidence="1">
    <name type="scientific">Panstrongylus lignarius</name>
    <dbReference type="NCBI Taxonomy" id="156445"/>
    <lineage>
        <taxon>Eukaryota</taxon>
        <taxon>Metazoa</taxon>
        <taxon>Ecdysozoa</taxon>
        <taxon>Arthropoda</taxon>
        <taxon>Hexapoda</taxon>
        <taxon>Insecta</taxon>
        <taxon>Pterygota</taxon>
        <taxon>Neoptera</taxon>
        <taxon>Paraneoptera</taxon>
        <taxon>Hemiptera</taxon>
        <taxon>Heteroptera</taxon>
        <taxon>Panheteroptera</taxon>
        <taxon>Cimicomorpha</taxon>
        <taxon>Reduviidae</taxon>
        <taxon>Triatominae</taxon>
        <taxon>Panstrongylus</taxon>
    </lineage>
</organism>
<evidence type="ECO:0000313" key="1">
    <source>
        <dbReference type="EMBL" id="JAW16231.1"/>
    </source>
</evidence>
<name>A0A224Y6N0_9HEMI</name>
<accession>A0A224Y6N0</accession>
<dbReference type="EMBL" id="GFTR01000195">
    <property type="protein sequence ID" value="JAW16231.1"/>
    <property type="molecule type" value="Transcribed_RNA"/>
</dbReference>
<reference evidence="1" key="1">
    <citation type="journal article" date="2018" name="PLoS Negl. Trop. Dis.">
        <title>An insight into the salivary gland and fat body transcriptome of Panstrongylus lignarius (Hemiptera: Heteroptera), the main vector of Chagas disease in Peru.</title>
        <authorList>
            <person name="Nevoa J.C."/>
            <person name="Mendes M.T."/>
            <person name="da Silva M.V."/>
            <person name="Soares S.C."/>
            <person name="Oliveira C.J.F."/>
            <person name="Ribeiro J.M.C."/>
        </authorList>
    </citation>
    <scope>NUCLEOTIDE SEQUENCE</scope>
</reference>